<dbReference type="RefSeq" id="WP_061801965.1">
    <property type="nucleotide sequence ID" value="NZ_FOXX01000001.1"/>
</dbReference>
<proteinExistence type="predicted"/>
<keyword evidence="2" id="KW-1185">Reference proteome</keyword>
<evidence type="ECO:0008006" key="3">
    <source>
        <dbReference type="Google" id="ProtNLM"/>
    </source>
</evidence>
<reference evidence="1 2" key="1">
    <citation type="submission" date="2016-10" db="EMBL/GenBank/DDBJ databases">
        <authorList>
            <person name="Varghese N."/>
            <person name="Submissions S."/>
        </authorList>
    </citation>
    <scope>NUCLEOTIDE SEQUENCE [LARGE SCALE GENOMIC DNA]</scope>
    <source>
        <strain evidence="1 2">DSM 13796</strain>
    </source>
</reference>
<sequence>MQQHDIHQFLKGYFQSTECSILEEGNGYLTVQLTIDQDKELMNRPFYWHYLEKVGGEPNPASLTFITNEQRAPQDIKGEKVHFGSPRLHQIFQATRRFGSAIRLYEANVARSTHNTALHPWLNMNVMVSYQCDHKRDYLLSLGIHLITGNIIEDFHELLKGQALTPKIPDFTFTLSPIIKPKSGFNRLHQYIEKHIYEDDHSWAEEAKERWQQDLDLLNHFYEDIEEKPSTYDIEKKALQDQYEPRISVNVVNGGIFYLQEGTVRILLQRKMA</sequence>
<gene>
    <name evidence="1" type="ORF">SAMN02745910_00470</name>
</gene>
<dbReference type="Pfam" id="PF11079">
    <property type="entry name" value="YqhG"/>
    <property type="match status" value="1"/>
</dbReference>
<dbReference type="Proteomes" id="UP000182762">
    <property type="component" value="Unassembled WGS sequence"/>
</dbReference>
<organism evidence="1 2">
    <name type="scientific">Priestia endophytica DSM 13796</name>
    <dbReference type="NCBI Taxonomy" id="1121089"/>
    <lineage>
        <taxon>Bacteria</taxon>
        <taxon>Bacillati</taxon>
        <taxon>Bacillota</taxon>
        <taxon>Bacilli</taxon>
        <taxon>Bacillales</taxon>
        <taxon>Bacillaceae</taxon>
        <taxon>Priestia</taxon>
    </lineage>
</organism>
<name>A0A1I5WAA9_9BACI</name>
<evidence type="ECO:0000313" key="2">
    <source>
        <dbReference type="Proteomes" id="UP000182762"/>
    </source>
</evidence>
<evidence type="ECO:0000313" key="1">
    <source>
        <dbReference type="EMBL" id="SFQ16680.1"/>
    </source>
</evidence>
<accession>A0A1I5WAA9</accession>
<dbReference type="GeneID" id="93709241"/>
<dbReference type="InterPro" id="IPR024562">
    <property type="entry name" value="YqhG"/>
</dbReference>
<protein>
    <recommendedName>
        <fullName evidence="3">YqhG family protein</fullName>
    </recommendedName>
</protein>
<dbReference type="EMBL" id="FOXX01000001">
    <property type="protein sequence ID" value="SFQ16680.1"/>
    <property type="molecule type" value="Genomic_DNA"/>
</dbReference>
<comment type="caution">
    <text evidence="1">The sequence shown here is derived from an EMBL/GenBank/DDBJ whole genome shotgun (WGS) entry which is preliminary data.</text>
</comment>